<proteinExistence type="predicted"/>
<dbReference type="OrthoDB" id="9788687at2"/>
<dbReference type="CDD" id="cd01646">
    <property type="entry name" value="RT_Bac_retron_I"/>
    <property type="match status" value="1"/>
</dbReference>
<dbReference type="PROSITE" id="PS50878">
    <property type="entry name" value="RT_POL"/>
    <property type="match status" value="1"/>
</dbReference>
<evidence type="ECO:0000313" key="3">
    <source>
        <dbReference type="Proteomes" id="UP000182412"/>
    </source>
</evidence>
<feature type="domain" description="Reverse transcriptase" evidence="1">
    <location>
        <begin position="1"/>
        <end position="309"/>
    </location>
</feature>
<dbReference type="Pfam" id="PF00078">
    <property type="entry name" value="RVT_1"/>
    <property type="match status" value="1"/>
</dbReference>
<sequence length="390" mass="46183">MTQFDDANNLLDGFFKAEKVSKWKYRTQKHRINLLRETYHMQKELRERTYTQGKGSEFKLCEQGHLRLVKALNIRDTAMQHALVNTCLQPALLPHMIHDNGASLKGKGISFTRRRFEQHLRWHYRRYGREGYVLKIDFRKYFDNIDHDVIRRQFGRHVKEPLALWVLDRILEANEIDVSYASDGYQNRPFNSLEHEKVDKTLLTGQKMLKRSMGIGSVVSQIAGIYLPTRIDTWCKTVRGVHCYDAYMDDRIIIHPDKEFLRQLLGEIKAIAEELGVFVHEKKTQIIKLSHGFTFLKTKYILTDTGKIIRRIPHDVVVRERRKLKKLARFVARGEMSPQAFRLQYLSWRGDKRKYSAYHTLKNLDKLYKELTEQWKKKSIPSYSKERAIA</sequence>
<dbReference type="InterPro" id="IPR000477">
    <property type="entry name" value="RT_dom"/>
</dbReference>
<evidence type="ECO:0000259" key="1">
    <source>
        <dbReference type="PROSITE" id="PS50878"/>
    </source>
</evidence>
<dbReference type="SUPFAM" id="SSF56672">
    <property type="entry name" value="DNA/RNA polymerases"/>
    <property type="match status" value="1"/>
</dbReference>
<dbReference type="Proteomes" id="UP000182412">
    <property type="component" value="Unassembled WGS sequence"/>
</dbReference>
<dbReference type="InterPro" id="IPR043502">
    <property type="entry name" value="DNA/RNA_pol_sf"/>
</dbReference>
<accession>A0A1H0P842</accession>
<dbReference type="PANTHER" id="PTHR34047:SF8">
    <property type="entry name" value="PROTEIN YKFC"/>
    <property type="match status" value="1"/>
</dbReference>
<dbReference type="AlphaFoldDB" id="A0A1H0P842"/>
<protein>
    <recommendedName>
        <fullName evidence="1">Reverse transcriptase domain-containing protein</fullName>
    </recommendedName>
</protein>
<dbReference type="EMBL" id="FNJQ01000004">
    <property type="protein sequence ID" value="SDP01193.1"/>
    <property type="molecule type" value="Genomic_DNA"/>
</dbReference>
<reference evidence="2 3" key="1">
    <citation type="submission" date="2016-10" db="EMBL/GenBank/DDBJ databases">
        <authorList>
            <person name="de Groot N.N."/>
        </authorList>
    </citation>
    <scope>NUCLEOTIDE SEQUENCE [LARGE SCALE GENOMIC DNA]</scope>
    <source>
        <strain evidence="2 3">S137</strain>
    </source>
</reference>
<dbReference type="RefSeq" id="WP_074571498.1">
    <property type="nucleotide sequence ID" value="NZ_FNJQ01000004.1"/>
</dbReference>
<organism evidence="2 3">
    <name type="scientific">Selenomonas ruminantium</name>
    <dbReference type="NCBI Taxonomy" id="971"/>
    <lineage>
        <taxon>Bacteria</taxon>
        <taxon>Bacillati</taxon>
        <taxon>Bacillota</taxon>
        <taxon>Negativicutes</taxon>
        <taxon>Selenomonadales</taxon>
        <taxon>Selenomonadaceae</taxon>
        <taxon>Selenomonas</taxon>
    </lineage>
</organism>
<gene>
    <name evidence="2" type="ORF">SAMN05216366_104153</name>
</gene>
<name>A0A1H0P842_SELRU</name>
<dbReference type="PANTHER" id="PTHR34047">
    <property type="entry name" value="NUCLEAR INTRON MATURASE 1, MITOCHONDRIAL-RELATED"/>
    <property type="match status" value="1"/>
</dbReference>
<dbReference type="InterPro" id="IPR051083">
    <property type="entry name" value="GrpII_Intron_Splice-Mob/Def"/>
</dbReference>
<evidence type="ECO:0000313" key="2">
    <source>
        <dbReference type="EMBL" id="SDP01193.1"/>
    </source>
</evidence>